<evidence type="ECO:0000256" key="2">
    <source>
        <dbReference type="ARBA" id="ARBA00022980"/>
    </source>
</evidence>
<evidence type="ECO:0000259" key="7">
    <source>
        <dbReference type="SMART" id="SM01383"/>
    </source>
</evidence>
<dbReference type="InterPro" id="IPR005880">
    <property type="entry name" value="Ribosomal_uL2_bac/org-type"/>
</dbReference>
<keyword evidence="4" id="KW-0694">RNA-binding</keyword>
<dbReference type="RefSeq" id="WP_370396043.1">
    <property type="nucleotide sequence ID" value="NZ_JALBUT010000001.1"/>
</dbReference>
<evidence type="ECO:0000259" key="6">
    <source>
        <dbReference type="SMART" id="SM01382"/>
    </source>
</evidence>
<dbReference type="Gene3D" id="2.30.30.30">
    <property type="match status" value="1"/>
</dbReference>
<dbReference type="EMBL" id="JALBUT010000001">
    <property type="protein sequence ID" value="MDX8414594.1"/>
    <property type="molecule type" value="Genomic_DNA"/>
</dbReference>
<dbReference type="InterPro" id="IPR012340">
    <property type="entry name" value="NA-bd_OB-fold"/>
</dbReference>
<keyword evidence="4" id="KW-0699">rRNA-binding</keyword>
<dbReference type="InterPro" id="IPR022671">
    <property type="entry name" value="Ribosomal_uL2_CS"/>
</dbReference>
<name>A0ABU4WEG7_9BACT</name>
<sequence>MAIIKRRPLTPALRYTELSRNEVENKRPERSLTESVHRSKGRNCYGRITSRRRGGGHKKLYRRIDFKRDILDVPATVQAIEYDPFRTSYIALVKYDNGEIRYVIAPEGLKKGDTIISTNKKQEEYKVGMALPLKLIPAATRIHAIEMLPGKGAQLVRGAGSSAQLVAVEGDVATIKMPSGEVRLLNADCRATLGVVGNAEHSNQSLGKAGRRRWMGRRPRVRGVAMNPVDHPQGGGEGKTSGGDHPVSPWGQLAKGYPTRIKSKPSNSQIVLRRNGKKVKR</sequence>
<keyword evidence="9" id="KW-1185">Reference proteome</keyword>
<dbReference type="Pfam" id="PF00181">
    <property type="entry name" value="Ribosomal_L2_N"/>
    <property type="match status" value="1"/>
</dbReference>
<dbReference type="SMART" id="SM01382">
    <property type="entry name" value="Ribosomal_L2_C"/>
    <property type="match status" value="1"/>
</dbReference>
<evidence type="ECO:0000256" key="1">
    <source>
        <dbReference type="ARBA" id="ARBA00005636"/>
    </source>
</evidence>
<feature type="domain" description="Large ribosomal subunit protein uL2 RNA-binding" evidence="7">
    <location>
        <begin position="41"/>
        <end position="117"/>
    </location>
</feature>
<comment type="caution">
    <text evidence="8">The sequence shown here is derived from an EMBL/GenBank/DDBJ whole genome shotgun (WGS) entry which is preliminary data.</text>
</comment>
<keyword evidence="3 4" id="KW-0687">Ribonucleoprotein</keyword>
<comment type="subunit">
    <text evidence="4">Part of the 50S ribosomal subunit. Forms a bridge to the 30S subunit in the 70S ribosome.</text>
</comment>
<dbReference type="Gene3D" id="4.10.950.10">
    <property type="entry name" value="Ribosomal protein L2, domain 3"/>
    <property type="match status" value="1"/>
</dbReference>
<feature type="domain" description="Large ribosomal subunit protein uL2 C-terminal" evidence="6">
    <location>
        <begin position="125"/>
        <end position="253"/>
    </location>
</feature>
<dbReference type="SMART" id="SM01383">
    <property type="entry name" value="Ribosomal_L2"/>
    <property type="match status" value="1"/>
</dbReference>
<evidence type="ECO:0000256" key="3">
    <source>
        <dbReference type="ARBA" id="ARBA00023274"/>
    </source>
</evidence>
<dbReference type="Gene3D" id="2.40.50.140">
    <property type="entry name" value="Nucleic acid-binding proteins"/>
    <property type="match status" value="1"/>
</dbReference>
<proteinExistence type="inferred from homology"/>
<dbReference type="InterPro" id="IPR014726">
    <property type="entry name" value="Ribosomal_uL2_dom3"/>
</dbReference>
<dbReference type="Proteomes" id="UP001275932">
    <property type="component" value="Unassembled WGS sequence"/>
</dbReference>
<evidence type="ECO:0000256" key="4">
    <source>
        <dbReference type="HAMAP-Rule" id="MF_01320"/>
    </source>
</evidence>
<dbReference type="PROSITE" id="PS00467">
    <property type="entry name" value="RIBOSOMAL_L2"/>
    <property type="match status" value="1"/>
</dbReference>
<dbReference type="Pfam" id="PF03947">
    <property type="entry name" value="Ribosomal_L2_C"/>
    <property type="match status" value="1"/>
</dbReference>
<gene>
    <name evidence="4 8" type="primary">rplB</name>
    <name evidence="8" type="ORF">MOX91_00140</name>
</gene>
<dbReference type="SUPFAM" id="SSF50104">
    <property type="entry name" value="Translation proteins SH3-like domain"/>
    <property type="match status" value="1"/>
</dbReference>
<evidence type="ECO:0000256" key="5">
    <source>
        <dbReference type="SAM" id="MobiDB-lite"/>
    </source>
</evidence>
<comment type="similarity">
    <text evidence="1 4">Belongs to the universal ribosomal protein uL2 family.</text>
</comment>
<organism evidence="8 9">
    <name type="scientific">Intestinicryptomonas porci</name>
    <dbReference type="NCBI Taxonomy" id="2926320"/>
    <lineage>
        <taxon>Bacteria</taxon>
        <taxon>Pseudomonadati</taxon>
        <taxon>Verrucomicrobiota</taxon>
        <taxon>Opitutia</taxon>
        <taxon>Opitutales</taxon>
        <taxon>Intestinicryptomonaceae</taxon>
        <taxon>Intestinicryptomonas</taxon>
    </lineage>
</organism>
<dbReference type="PANTHER" id="PTHR13691">
    <property type="entry name" value="RIBOSOMAL PROTEIN L2"/>
    <property type="match status" value="1"/>
</dbReference>
<dbReference type="NCBIfam" id="TIGR01171">
    <property type="entry name" value="rplB_bact"/>
    <property type="match status" value="1"/>
</dbReference>
<dbReference type="HAMAP" id="MF_01320_B">
    <property type="entry name" value="Ribosomal_uL2_B"/>
    <property type="match status" value="1"/>
</dbReference>
<protein>
    <recommendedName>
        <fullName evidence="4">Large ribosomal subunit protein uL2</fullName>
    </recommendedName>
</protein>
<evidence type="ECO:0000313" key="8">
    <source>
        <dbReference type="EMBL" id="MDX8414594.1"/>
    </source>
</evidence>
<keyword evidence="2 4" id="KW-0689">Ribosomal protein</keyword>
<dbReference type="PIRSF" id="PIRSF002158">
    <property type="entry name" value="Ribosomal_L2"/>
    <property type="match status" value="1"/>
</dbReference>
<accession>A0ABU4WEG7</accession>
<comment type="function">
    <text evidence="4">One of the primary rRNA binding proteins. Required for association of the 30S and 50S subunits to form the 70S ribosome, for tRNA binding and peptide bond formation. It has been suggested to have peptidyltransferase activity; this is somewhat controversial. Makes several contacts with the 16S rRNA in the 70S ribosome.</text>
</comment>
<feature type="region of interest" description="Disordered" evidence="5">
    <location>
        <begin position="20"/>
        <end position="40"/>
    </location>
</feature>
<evidence type="ECO:0000313" key="9">
    <source>
        <dbReference type="Proteomes" id="UP001275932"/>
    </source>
</evidence>
<dbReference type="InterPro" id="IPR022666">
    <property type="entry name" value="Ribosomal_uL2_RNA-bd_dom"/>
</dbReference>
<dbReference type="InterPro" id="IPR002171">
    <property type="entry name" value="Ribosomal_uL2"/>
</dbReference>
<feature type="region of interest" description="Disordered" evidence="5">
    <location>
        <begin position="222"/>
        <end position="281"/>
    </location>
</feature>
<reference evidence="8 9" key="1">
    <citation type="submission" date="2022-03" db="EMBL/GenBank/DDBJ databases">
        <title>Novel taxa within the pig intestine.</title>
        <authorList>
            <person name="Wylensek D."/>
            <person name="Bishof K."/>
            <person name="Afrizal A."/>
            <person name="Clavel T."/>
        </authorList>
    </citation>
    <scope>NUCLEOTIDE SEQUENCE [LARGE SCALE GENOMIC DNA]</scope>
    <source>
        <strain evidence="8 9">CLA-KB-P66</strain>
    </source>
</reference>
<feature type="compositionally biased region" description="Basic and acidic residues" evidence="5">
    <location>
        <begin position="20"/>
        <end position="37"/>
    </location>
</feature>
<dbReference type="InterPro" id="IPR022669">
    <property type="entry name" value="Ribosomal_uL2_C"/>
</dbReference>
<dbReference type="GO" id="GO:0005840">
    <property type="term" value="C:ribosome"/>
    <property type="evidence" value="ECO:0007669"/>
    <property type="project" value="UniProtKB-KW"/>
</dbReference>
<dbReference type="InterPro" id="IPR014722">
    <property type="entry name" value="Rib_uL2_dom2"/>
</dbReference>
<dbReference type="SUPFAM" id="SSF50249">
    <property type="entry name" value="Nucleic acid-binding proteins"/>
    <property type="match status" value="1"/>
</dbReference>
<dbReference type="InterPro" id="IPR008991">
    <property type="entry name" value="Translation_prot_SH3-like_sf"/>
</dbReference>
<dbReference type="PANTHER" id="PTHR13691:SF5">
    <property type="entry name" value="LARGE RIBOSOMAL SUBUNIT PROTEIN UL2M"/>
    <property type="match status" value="1"/>
</dbReference>